<sequence>MQHELGTESVVMINNPDTAATKPLAHLKDLQLQRCRTVLLIMLGICLGSCLTNIYIEIINYRERSPTNTRIIGISALIALFGFGLFVSYKYSKKGLCVVCNLI</sequence>
<evidence type="ECO:0000313" key="4">
    <source>
        <dbReference type="Proteomes" id="UP000663860"/>
    </source>
</evidence>
<proteinExistence type="predicted"/>
<keyword evidence="1" id="KW-0472">Membrane</keyword>
<dbReference type="EMBL" id="CAJOBB010002541">
    <property type="protein sequence ID" value="CAF3977913.1"/>
    <property type="molecule type" value="Genomic_DNA"/>
</dbReference>
<evidence type="ECO:0000313" key="3">
    <source>
        <dbReference type="EMBL" id="CAF3977913.1"/>
    </source>
</evidence>
<keyword evidence="1" id="KW-1133">Transmembrane helix</keyword>
<dbReference type="Proteomes" id="UP000663868">
    <property type="component" value="Unassembled WGS sequence"/>
</dbReference>
<comment type="caution">
    <text evidence="2">The sequence shown here is derived from an EMBL/GenBank/DDBJ whole genome shotgun (WGS) entry which is preliminary data.</text>
</comment>
<dbReference type="AlphaFoldDB" id="A0A813NED0"/>
<feature type="transmembrane region" description="Helical" evidence="1">
    <location>
        <begin position="71"/>
        <end position="89"/>
    </location>
</feature>
<dbReference type="EMBL" id="CAJNOE010000016">
    <property type="protein sequence ID" value="CAF0736139.1"/>
    <property type="molecule type" value="Genomic_DNA"/>
</dbReference>
<dbReference type="Proteomes" id="UP000663860">
    <property type="component" value="Unassembled WGS sequence"/>
</dbReference>
<evidence type="ECO:0000256" key="1">
    <source>
        <dbReference type="SAM" id="Phobius"/>
    </source>
</evidence>
<name>A0A813NED0_9BILA</name>
<protein>
    <submittedName>
        <fullName evidence="2">Uncharacterized protein</fullName>
    </submittedName>
</protein>
<keyword evidence="1" id="KW-0812">Transmembrane</keyword>
<feature type="transmembrane region" description="Helical" evidence="1">
    <location>
        <begin position="38"/>
        <end position="59"/>
    </location>
</feature>
<reference evidence="2" key="1">
    <citation type="submission" date="2021-02" db="EMBL/GenBank/DDBJ databases">
        <authorList>
            <person name="Nowell W R."/>
        </authorList>
    </citation>
    <scope>NUCLEOTIDE SEQUENCE</scope>
</reference>
<accession>A0A813NED0</accession>
<evidence type="ECO:0000313" key="2">
    <source>
        <dbReference type="EMBL" id="CAF0736139.1"/>
    </source>
</evidence>
<organism evidence="2 4">
    <name type="scientific">Adineta steineri</name>
    <dbReference type="NCBI Taxonomy" id="433720"/>
    <lineage>
        <taxon>Eukaryota</taxon>
        <taxon>Metazoa</taxon>
        <taxon>Spiralia</taxon>
        <taxon>Gnathifera</taxon>
        <taxon>Rotifera</taxon>
        <taxon>Eurotatoria</taxon>
        <taxon>Bdelloidea</taxon>
        <taxon>Adinetida</taxon>
        <taxon>Adinetidae</taxon>
        <taxon>Adineta</taxon>
    </lineage>
</organism>
<gene>
    <name evidence="2" type="ORF">IZO911_LOCUS3231</name>
    <name evidence="3" type="ORF">KXQ929_LOCUS27166</name>
</gene>